<evidence type="ECO:0000256" key="10">
    <source>
        <dbReference type="PROSITE-ProRule" id="PRU00027"/>
    </source>
</evidence>
<evidence type="ECO:0000256" key="6">
    <source>
        <dbReference type="ARBA" id="ARBA00023015"/>
    </source>
</evidence>
<protein>
    <submittedName>
        <fullName evidence="12">Zinc finger BED domain-containing protein 1-like</fullName>
    </submittedName>
</protein>
<dbReference type="EMBL" id="VUJU01010093">
    <property type="protein sequence ID" value="KAF0715909.1"/>
    <property type="molecule type" value="Genomic_DNA"/>
</dbReference>
<dbReference type="PROSITE" id="PS50808">
    <property type="entry name" value="ZF_BED"/>
    <property type="match status" value="1"/>
</dbReference>
<dbReference type="SUPFAM" id="SSF53098">
    <property type="entry name" value="Ribonuclease H-like"/>
    <property type="match status" value="1"/>
</dbReference>
<dbReference type="AlphaFoldDB" id="A0A6G0VZT8"/>
<dbReference type="PANTHER" id="PTHR46481:SF10">
    <property type="entry name" value="ZINC FINGER BED DOMAIN-CONTAINING PROTEIN 39"/>
    <property type="match status" value="1"/>
</dbReference>
<keyword evidence="4 10" id="KW-0863">Zinc-finger</keyword>
<dbReference type="InterPro" id="IPR025525">
    <property type="entry name" value="hAT-like_transposase_RNase-H"/>
</dbReference>
<keyword evidence="9" id="KW-0539">Nucleus</keyword>
<dbReference type="InterPro" id="IPR036236">
    <property type="entry name" value="Znf_C2H2_sf"/>
</dbReference>
<comment type="subunit">
    <text evidence="2">Homodimer.</text>
</comment>
<evidence type="ECO:0000256" key="7">
    <source>
        <dbReference type="ARBA" id="ARBA00023125"/>
    </source>
</evidence>
<keyword evidence="13" id="KW-1185">Reference proteome</keyword>
<comment type="subcellular location">
    <subcellularLocation>
        <location evidence="1">Nucleus</location>
    </subcellularLocation>
</comment>
<dbReference type="InterPro" id="IPR008906">
    <property type="entry name" value="HATC_C_dom"/>
</dbReference>
<dbReference type="GO" id="GO:0003677">
    <property type="term" value="F:DNA binding"/>
    <property type="evidence" value="ECO:0007669"/>
    <property type="project" value="UniProtKB-KW"/>
</dbReference>
<dbReference type="InterPro" id="IPR012337">
    <property type="entry name" value="RNaseH-like_sf"/>
</dbReference>
<name>A0A6G0VZT8_APHCR</name>
<dbReference type="PANTHER" id="PTHR46481">
    <property type="entry name" value="ZINC FINGER BED DOMAIN-CONTAINING PROTEIN 4"/>
    <property type="match status" value="1"/>
</dbReference>
<dbReference type="GO" id="GO:0005634">
    <property type="term" value="C:nucleus"/>
    <property type="evidence" value="ECO:0007669"/>
    <property type="project" value="UniProtKB-SubCell"/>
</dbReference>
<keyword evidence="5" id="KW-0862">Zinc</keyword>
<feature type="domain" description="BED-type" evidence="11">
    <location>
        <begin position="1"/>
        <end position="51"/>
    </location>
</feature>
<reference evidence="12 13" key="1">
    <citation type="submission" date="2019-08" db="EMBL/GenBank/DDBJ databases">
        <title>Whole genome of Aphis craccivora.</title>
        <authorList>
            <person name="Voronova N.V."/>
            <person name="Shulinski R.S."/>
            <person name="Bandarenka Y.V."/>
            <person name="Zhorov D.G."/>
            <person name="Warner D."/>
        </authorList>
    </citation>
    <scope>NUCLEOTIDE SEQUENCE [LARGE SCALE GENOMIC DNA]</scope>
    <source>
        <strain evidence="12">180601</strain>
        <tissue evidence="12">Whole Body</tissue>
    </source>
</reference>
<dbReference type="InterPro" id="IPR052035">
    <property type="entry name" value="ZnF_BED_domain_contain"/>
</dbReference>
<gene>
    <name evidence="12" type="ORF">FWK35_00034724</name>
</gene>
<keyword evidence="6" id="KW-0805">Transcription regulation</keyword>
<accession>A0A6G0VZT8</accession>
<dbReference type="GO" id="GO:0008270">
    <property type="term" value="F:zinc ion binding"/>
    <property type="evidence" value="ECO:0007669"/>
    <property type="project" value="UniProtKB-KW"/>
</dbReference>
<keyword evidence="8" id="KW-0804">Transcription</keyword>
<evidence type="ECO:0000256" key="8">
    <source>
        <dbReference type="ARBA" id="ARBA00023163"/>
    </source>
</evidence>
<sequence>MSEVWQVFIKTDCGVRAQCQICKKTYSNSGTNTTNLWNHLQSKHKPKFKELDDQRKGFSASPSALLNDNDEFDDEVSLSSTATTIPIPCSVNSSSIKMKNEKKINQLPITSYTLTATAQAKIDNVLAYFISTDMMPYSIVKKDGFKMYTNALNASYKIPSRKTMTESRIPHLYKMTKDNVESIAKNTLFMSFTTDCWTSVANQPFMALTGHYIDTDFNLGCICLGCIELIEDHTGENIADALIMLLLEYNIEIPSKKICSFTTDHGSNVLKAVKNLNITHIPCFGHAFNIAVGRIFLLQQVNEVVVKVKKIQNIFAHSWQAVRHLKIEQERFGLKCIKFPSYSKTRWWSLLDLIKVVITQDPVREIADNLAGETYVTASAIYPIINNIKNKMNEVLTNENATQLKNEMYNTISDLLDNRFNDNNALKITMVLDPRFKMKYINEIDQISVKYDMKTECLSAWMVWNELHNDNEDGTDNLSMDNSSPSKKVKKSGLFAIFGDQNSGQPSNQEDDTTLNKIQKEIDFYTGLPTISFCQNPLKWWNLNSTMYPFLTILAKKFLTIQATSVASERVFSKGGLIVTDHRATLTNDHTSQLVFLSANKAHVPIPI</sequence>
<evidence type="ECO:0000256" key="3">
    <source>
        <dbReference type="ARBA" id="ARBA00022723"/>
    </source>
</evidence>
<dbReference type="OrthoDB" id="6583511at2759"/>
<dbReference type="Pfam" id="PF14372">
    <property type="entry name" value="hAT-like_RNase-H"/>
    <property type="match status" value="1"/>
</dbReference>
<dbReference type="Pfam" id="PF02892">
    <property type="entry name" value="zf-BED"/>
    <property type="match status" value="1"/>
</dbReference>
<dbReference type="Pfam" id="PF05699">
    <property type="entry name" value="Dimer_Tnp_hAT"/>
    <property type="match status" value="1"/>
</dbReference>
<evidence type="ECO:0000256" key="5">
    <source>
        <dbReference type="ARBA" id="ARBA00022833"/>
    </source>
</evidence>
<dbReference type="SUPFAM" id="SSF140996">
    <property type="entry name" value="Hermes dimerisation domain"/>
    <property type="match status" value="1"/>
</dbReference>
<evidence type="ECO:0000256" key="9">
    <source>
        <dbReference type="ARBA" id="ARBA00023242"/>
    </source>
</evidence>
<proteinExistence type="predicted"/>
<evidence type="ECO:0000313" key="12">
    <source>
        <dbReference type="EMBL" id="KAF0715909.1"/>
    </source>
</evidence>
<comment type="caution">
    <text evidence="12">The sequence shown here is derived from an EMBL/GenBank/DDBJ whole genome shotgun (WGS) entry which is preliminary data.</text>
</comment>
<dbReference type="SMART" id="SM00614">
    <property type="entry name" value="ZnF_BED"/>
    <property type="match status" value="1"/>
</dbReference>
<dbReference type="GO" id="GO:0009791">
    <property type="term" value="P:post-embryonic development"/>
    <property type="evidence" value="ECO:0007669"/>
    <property type="project" value="UniProtKB-ARBA"/>
</dbReference>
<dbReference type="GO" id="GO:0046983">
    <property type="term" value="F:protein dimerization activity"/>
    <property type="evidence" value="ECO:0007669"/>
    <property type="project" value="InterPro"/>
</dbReference>
<keyword evidence="3" id="KW-0479">Metal-binding</keyword>
<dbReference type="InterPro" id="IPR003656">
    <property type="entry name" value="Znf_BED"/>
</dbReference>
<keyword evidence="7" id="KW-0238">DNA-binding</keyword>
<evidence type="ECO:0000259" key="11">
    <source>
        <dbReference type="PROSITE" id="PS50808"/>
    </source>
</evidence>
<dbReference type="Proteomes" id="UP000478052">
    <property type="component" value="Unassembled WGS sequence"/>
</dbReference>
<organism evidence="12 13">
    <name type="scientific">Aphis craccivora</name>
    <name type="common">Cowpea aphid</name>
    <dbReference type="NCBI Taxonomy" id="307492"/>
    <lineage>
        <taxon>Eukaryota</taxon>
        <taxon>Metazoa</taxon>
        <taxon>Ecdysozoa</taxon>
        <taxon>Arthropoda</taxon>
        <taxon>Hexapoda</taxon>
        <taxon>Insecta</taxon>
        <taxon>Pterygota</taxon>
        <taxon>Neoptera</taxon>
        <taxon>Paraneoptera</taxon>
        <taxon>Hemiptera</taxon>
        <taxon>Sternorrhyncha</taxon>
        <taxon>Aphidomorpha</taxon>
        <taxon>Aphidoidea</taxon>
        <taxon>Aphididae</taxon>
        <taxon>Aphidini</taxon>
        <taxon>Aphis</taxon>
        <taxon>Aphis</taxon>
    </lineage>
</organism>
<evidence type="ECO:0000256" key="2">
    <source>
        <dbReference type="ARBA" id="ARBA00011738"/>
    </source>
</evidence>
<dbReference type="SUPFAM" id="SSF57667">
    <property type="entry name" value="beta-beta-alpha zinc fingers"/>
    <property type="match status" value="1"/>
</dbReference>
<evidence type="ECO:0000313" key="13">
    <source>
        <dbReference type="Proteomes" id="UP000478052"/>
    </source>
</evidence>
<evidence type="ECO:0000256" key="4">
    <source>
        <dbReference type="ARBA" id="ARBA00022771"/>
    </source>
</evidence>
<evidence type="ECO:0000256" key="1">
    <source>
        <dbReference type="ARBA" id="ARBA00004123"/>
    </source>
</evidence>